<evidence type="ECO:0000313" key="3">
    <source>
        <dbReference type="EMBL" id="KAK6338105.1"/>
    </source>
</evidence>
<comment type="caution">
    <text evidence="3">The sequence shown here is derived from an EMBL/GenBank/DDBJ whole genome shotgun (WGS) entry which is preliminary data.</text>
</comment>
<keyword evidence="2" id="KW-0472">Membrane</keyword>
<sequence length="108" mass="11976">MATPHERIPQSPRCAVITIVSFYCLSSTLLVATIDDPMDSVLNYFGGEIDEYLHEILLITTTMDPKTIVGTRVTIPSKKQIHLGQHPYIDEPPQEVGLENRSAAPKEA</sequence>
<dbReference type="AlphaFoldDB" id="A0AAV9U933"/>
<evidence type="ECO:0000256" key="1">
    <source>
        <dbReference type="SAM" id="MobiDB-lite"/>
    </source>
</evidence>
<feature type="transmembrane region" description="Helical" evidence="2">
    <location>
        <begin position="12"/>
        <end position="34"/>
    </location>
</feature>
<dbReference type="EMBL" id="JAVHNQ010000010">
    <property type="protein sequence ID" value="KAK6338105.1"/>
    <property type="molecule type" value="Genomic_DNA"/>
</dbReference>
<organism evidence="3 4">
    <name type="scientific">Orbilia brochopaga</name>
    <dbReference type="NCBI Taxonomy" id="3140254"/>
    <lineage>
        <taxon>Eukaryota</taxon>
        <taxon>Fungi</taxon>
        <taxon>Dikarya</taxon>
        <taxon>Ascomycota</taxon>
        <taxon>Pezizomycotina</taxon>
        <taxon>Orbiliomycetes</taxon>
        <taxon>Orbiliales</taxon>
        <taxon>Orbiliaceae</taxon>
        <taxon>Orbilia</taxon>
    </lineage>
</organism>
<evidence type="ECO:0000256" key="2">
    <source>
        <dbReference type="SAM" id="Phobius"/>
    </source>
</evidence>
<protein>
    <submittedName>
        <fullName evidence="3">Uncharacterized protein</fullName>
    </submittedName>
</protein>
<dbReference type="Proteomes" id="UP001375240">
    <property type="component" value="Unassembled WGS sequence"/>
</dbReference>
<reference evidence="3 4" key="1">
    <citation type="submission" date="2019-10" db="EMBL/GenBank/DDBJ databases">
        <authorList>
            <person name="Palmer J.M."/>
        </authorList>
    </citation>
    <scope>NUCLEOTIDE SEQUENCE [LARGE SCALE GENOMIC DNA]</scope>
    <source>
        <strain evidence="3 4">TWF696</strain>
    </source>
</reference>
<keyword evidence="2" id="KW-0812">Transmembrane</keyword>
<name>A0AAV9U933_9PEZI</name>
<keyword evidence="4" id="KW-1185">Reference proteome</keyword>
<evidence type="ECO:0000313" key="4">
    <source>
        <dbReference type="Proteomes" id="UP001375240"/>
    </source>
</evidence>
<keyword evidence="2" id="KW-1133">Transmembrane helix</keyword>
<gene>
    <name evidence="3" type="ORF">TWF696_001576</name>
</gene>
<accession>A0AAV9U933</accession>
<proteinExistence type="predicted"/>
<feature type="region of interest" description="Disordered" evidence="1">
    <location>
        <begin position="84"/>
        <end position="108"/>
    </location>
</feature>